<keyword evidence="1" id="KW-0812">Transmembrane</keyword>
<dbReference type="Proteomes" id="UP000030518">
    <property type="component" value="Unassembled WGS sequence"/>
</dbReference>
<dbReference type="InterPro" id="IPR029062">
    <property type="entry name" value="Class_I_gatase-like"/>
</dbReference>
<dbReference type="Pfam" id="PF14258">
    <property type="entry name" value="DUF4350"/>
    <property type="match status" value="1"/>
</dbReference>
<reference evidence="3 4" key="1">
    <citation type="submission" date="2014-09" db="EMBL/GenBank/DDBJ databases">
        <title>Genome sequences of Lysobacter dokdonensis DS-58.</title>
        <authorList>
            <person name="Kim J.F."/>
            <person name="Kwak M.-J."/>
        </authorList>
    </citation>
    <scope>NUCLEOTIDE SEQUENCE [LARGE SCALE GENOMIC DNA]</scope>
    <source>
        <strain evidence="3 4">DS-58</strain>
    </source>
</reference>
<dbReference type="RefSeq" id="WP_152599961.1">
    <property type="nucleotide sequence ID" value="NZ_JRKJ01000009.1"/>
</dbReference>
<dbReference type="eggNOG" id="COG3064">
    <property type="taxonomic scope" value="Bacteria"/>
</dbReference>
<proteinExistence type="predicted"/>
<dbReference type="InterPro" id="IPR025646">
    <property type="entry name" value="DUF4350"/>
</dbReference>
<evidence type="ECO:0000313" key="3">
    <source>
        <dbReference type="EMBL" id="KGQ19104.1"/>
    </source>
</evidence>
<dbReference type="Gene3D" id="3.40.50.880">
    <property type="match status" value="1"/>
</dbReference>
<feature type="transmembrane region" description="Helical" evidence="1">
    <location>
        <begin position="258"/>
        <end position="276"/>
    </location>
</feature>
<evidence type="ECO:0000313" key="4">
    <source>
        <dbReference type="Proteomes" id="UP000030518"/>
    </source>
</evidence>
<dbReference type="OrthoDB" id="6638317at2"/>
<accession>A0A0A2X1N6</accession>
<gene>
    <name evidence="3" type="ORF">LF41_3136</name>
</gene>
<dbReference type="PATRIC" id="fig|1300345.3.peg.1674"/>
<keyword evidence="1" id="KW-1133">Transmembrane helix</keyword>
<evidence type="ECO:0000256" key="1">
    <source>
        <dbReference type="SAM" id="Phobius"/>
    </source>
</evidence>
<dbReference type="CDD" id="cd03143">
    <property type="entry name" value="A4_beta-galactosidase_middle_domain"/>
    <property type="match status" value="1"/>
</dbReference>
<comment type="caution">
    <text evidence="3">The sequence shown here is derived from an EMBL/GenBank/DDBJ whole genome shotgun (WGS) entry which is preliminary data.</text>
</comment>
<dbReference type="STRING" id="1300345.LF41_3136"/>
<dbReference type="AlphaFoldDB" id="A0A0A2X1N6"/>
<protein>
    <recommendedName>
        <fullName evidence="2">DUF4350 domain-containing protein</fullName>
    </recommendedName>
</protein>
<evidence type="ECO:0000259" key="2">
    <source>
        <dbReference type="Pfam" id="PF14258"/>
    </source>
</evidence>
<keyword evidence="1" id="KW-0472">Membrane</keyword>
<sequence>MTRGKGIAIGLVAATAIGLLIAWAVYAFERKTVDIPLPPKGEAVYNPLYALKIALVNDRQRVHSRPYLFDDKHPLQAGDTVLMLADPARLSRRESDALRAHVARGGHLVVQPPVALLDDDADVPLLEGFGVGKHAFIDDVCMQMTAKRDVPEGADPMEALQGIFERGLLCDDRFALYEDAEPTIEWGDKEGYAFARFRHGAGTIDVVATLDPARNAGLRRDYNAALVRQLLQPNWGRGTFHLVYASQMPPLWRLMAEYAWQALLALALAVAAWLWMRMQRFGPRLPAPPEARRSLLEHVQATGDHLYRYGRAHLLHAALRAHVLAKLRRKDAVAAALEGDVQAEVLAKRTGLPAADIADALRSPRPFDAKDFRYRIARLIALGRHT</sequence>
<keyword evidence="4" id="KW-1185">Reference proteome</keyword>
<name>A0A0A2X1N6_9GAMM</name>
<feature type="domain" description="DUF4350" evidence="2">
    <location>
        <begin position="54"/>
        <end position="231"/>
    </location>
</feature>
<dbReference type="EMBL" id="JRKJ01000009">
    <property type="protein sequence ID" value="KGQ19104.1"/>
    <property type="molecule type" value="Genomic_DNA"/>
</dbReference>
<organism evidence="3 4">
    <name type="scientific">Lysobacter dokdonensis DS-58</name>
    <dbReference type="NCBI Taxonomy" id="1300345"/>
    <lineage>
        <taxon>Bacteria</taxon>
        <taxon>Pseudomonadati</taxon>
        <taxon>Pseudomonadota</taxon>
        <taxon>Gammaproteobacteria</taxon>
        <taxon>Lysobacterales</taxon>
        <taxon>Lysobacteraceae</taxon>
        <taxon>Noviluteimonas</taxon>
    </lineage>
</organism>